<dbReference type="RefSeq" id="WP_320688487.1">
    <property type="nucleotide sequence ID" value="NZ_JAXBLV010000208.1"/>
</dbReference>
<evidence type="ECO:0000313" key="2">
    <source>
        <dbReference type="Proteomes" id="UP001272242"/>
    </source>
</evidence>
<name>A0ABU5F5X8_9BACT</name>
<organism evidence="1 2">
    <name type="scientific">Gemmata algarum</name>
    <dbReference type="NCBI Taxonomy" id="2975278"/>
    <lineage>
        <taxon>Bacteria</taxon>
        <taxon>Pseudomonadati</taxon>
        <taxon>Planctomycetota</taxon>
        <taxon>Planctomycetia</taxon>
        <taxon>Gemmatales</taxon>
        <taxon>Gemmataceae</taxon>
        <taxon>Gemmata</taxon>
    </lineage>
</organism>
<sequence>MKIVSLLIVFGAGAVIGWGARPSGSGLDGTCPKQVLVQHPDPDRVGLSMWTSVRLCRVGDTDLDAFPPLTTPGEYWVFTIDGVRYCGVGREQKRLVNVP</sequence>
<accession>A0ABU5F5X8</accession>
<dbReference type="Proteomes" id="UP001272242">
    <property type="component" value="Unassembled WGS sequence"/>
</dbReference>
<evidence type="ECO:0000313" key="1">
    <source>
        <dbReference type="EMBL" id="MDY3562157.1"/>
    </source>
</evidence>
<dbReference type="EMBL" id="JAXBLV010000208">
    <property type="protein sequence ID" value="MDY3562157.1"/>
    <property type="molecule type" value="Genomic_DNA"/>
</dbReference>
<keyword evidence="2" id="KW-1185">Reference proteome</keyword>
<proteinExistence type="predicted"/>
<gene>
    <name evidence="1" type="ORF">R5W23_003604</name>
</gene>
<reference evidence="2" key="1">
    <citation type="journal article" date="2023" name="Mar. Drugs">
        <title>Gemmata algarum, a Novel Planctomycete Isolated from an Algal Mat, Displays Antimicrobial Activity.</title>
        <authorList>
            <person name="Kumar G."/>
            <person name="Kallscheuer N."/>
            <person name="Kashif M."/>
            <person name="Ahamad S."/>
            <person name="Jagadeeshwari U."/>
            <person name="Pannikurungottu S."/>
            <person name="Haufschild T."/>
            <person name="Kabuu M."/>
            <person name="Sasikala C."/>
            <person name="Jogler C."/>
            <person name="Ramana C."/>
        </authorList>
    </citation>
    <scope>NUCLEOTIDE SEQUENCE [LARGE SCALE GENOMIC DNA]</scope>
    <source>
        <strain evidence="2">JC673</strain>
    </source>
</reference>
<protein>
    <submittedName>
        <fullName evidence="1">Uncharacterized protein</fullName>
    </submittedName>
</protein>
<comment type="caution">
    <text evidence="1">The sequence shown here is derived from an EMBL/GenBank/DDBJ whole genome shotgun (WGS) entry which is preliminary data.</text>
</comment>